<evidence type="ECO:0000313" key="2">
    <source>
        <dbReference type="Proteomes" id="UP001269081"/>
    </source>
</evidence>
<name>A0ABU1Y9E6_9FLAO</name>
<protein>
    <submittedName>
        <fullName evidence="1">Uncharacterized protein</fullName>
    </submittedName>
</protein>
<proteinExistence type="predicted"/>
<dbReference type="EMBL" id="JAVDWQ010000006">
    <property type="protein sequence ID" value="MDR7210265.1"/>
    <property type="molecule type" value="Genomic_DNA"/>
</dbReference>
<keyword evidence="2" id="KW-1185">Reference proteome</keyword>
<evidence type="ECO:0000313" key="1">
    <source>
        <dbReference type="EMBL" id="MDR7210265.1"/>
    </source>
</evidence>
<sequence>MKSQCAFFLLYENAALLYKVTHFVYIKYAGSAKIYFSREM</sequence>
<reference evidence="1 2" key="1">
    <citation type="submission" date="2023-07" db="EMBL/GenBank/DDBJ databases">
        <title>Sorghum-associated microbial communities from plants grown in Nebraska, USA.</title>
        <authorList>
            <person name="Schachtman D."/>
        </authorList>
    </citation>
    <scope>NUCLEOTIDE SEQUENCE [LARGE SCALE GENOMIC DNA]</scope>
    <source>
        <strain evidence="1 2">4129</strain>
    </source>
</reference>
<accession>A0ABU1Y9E6</accession>
<organism evidence="1 2">
    <name type="scientific">Flavobacterium piscis</name>
    <dbReference type="NCBI Taxonomy" id="1114874"/>
    <lineage>
        <taxon>Bacteria</taxon>
        <taxon>Pseudomonadati</taxon>
        <taxon>Bacteroidota</taxon>
        <taxon>Flavobacteriia</taxon>
        <taxon>Flavobacteriales</taxon>
        <taxon>Flavobacteriaceae</taxon>
        <taxon>Flavobacterium</taxon>
    </lineage>
</organism>
<gene>
    <name evidence="1" type="ORF">J2W48_002205</name>
</gene>
<dbReference type="Proteomes" id="UP001269081">
    <property type="component" value="Unassembled WGS sequence"/>
</dbReference>
<comment type="caution">
    <text evidence="1">The sequence shown here is derived from an EMBL/GenBank/DDBJ whole genome shotgun (WGS) entry which is preliminary data.</text>
</comment>